<dbReference type="InterPro" id="IPR011083">
    <property type="entry name" value="Phage_tail_collar_dom"/>
</dbReference>
<proteinExistence type="predicted"/>
<dbReference type="Pfam" id="PF07484">
    <property type="entry name" value="Collar"/>
    <property type="match status" value="1"/>
</dbReference>
<keyword evidence="3" id="KW-1185">Reference proteome</keyword>
<gene>
    <name evidence="2" type="ORF">MTR66_01005</name>
</gene>
<reference evidence="2 3" key="1">
    <citation type="submission" date="2022-04" db="EMBL/GenBank/DDBJ databases">
        <title>Identification of a novel bacterium isolated from mangrove sediments.</title>
        <authorList>
            <person name="Pan X."/>
        </authorList>
    </citation>
    <scope>NUCLEOTIDE SEQUENCE [LARGE SCALE GENOMIC DNA]</scope>
    <source>
        <strain evidence="2 3">B2638</strain>
    </source>
</reference>
<organism evidence="2 3">
    <name type="scientific">Novosphingobium beihaiensis</name>
    <dbReference type="NCBI Taxonomy" id="2930389"/>
    <lineage>
        <taxon>Bacteria</taxon>
        <taxon>Pseudomonadati</taxon>
        <taxon>Pseudomonadota</taxon>
        <taxon>Alphaproteobacteria</taxon>
        <taxon>Sphingomonadales</taxon>
        <taxon>Sphingomonadaceae</taxon>
        <taxon>Novosphingobium</taxon>
    </lineage>
</organism>
<evidence type="ECO:0000313" key="2">
    <source>
        <dbReference type="EMBL" id="MCJ2185389.1"/>
    </source>
</evidence>
<dbReference type="Proteomes" id="UP001202281">
    <property type="component" value="Unassembled WGS sequence"/>
</dbReference>
<dbReference type="InterPro" id="IPR037053">
    <property type="entry name" value="Phage_tail_collar_dom_sf"/>
</dbReference>
<evidence type="ECO:0000259" key="1">
    <source>
        <dbReference type="Pfam" id="PF07484"/>
    </source>
</evidence>
<dbReference type="RefSeq" id="WP_243917128.1">
    <property type="nucleotide sequence ID" value="NZ_JALHLG010000001.1"/>
</dbReference>
<feature type="domain" description="Phage tail collar" evidence="1">
    <location>
        <begin position="7"/>
        <end position="64"/>
    </location>
</feature>
<accession>A0ABT0BK30</accession>
<dbReference type="Gene3D" id="3.90.1340.10">
    <property type="entry name" value="Phage tail collar domain"/>
    <property type="match status" value="1"/>
</dbReference>
<sequence>MTTPFVGEIQLMGFGWAPKNTALCNGAELTASQYPALYALIGDVFGGNAGGGTFKLPDMRGRVPAGPDGNYVYQQGVFGGYETVPLTQATAPAHRHFLRGADEDGDFSYGVDRVFANVGVNPTTGTRPLAYGPAENLTPIGQGEVSSFGGGQPHTNVQPFLVINFTIALTGVFPSRN</sequence>
<name>A0ABT0BK30_9SPHN</name>
<comment type="caution">
    <text evidence="2">The sequence shown here is derived from an EMBL/GenBank/DDBJ whole genome shotgun (WGS) entry which is preliminary data.</text>
</comment>
<dbReference type="SUPFAM" id="SSF88874">
    <property type="entry name" value="Receptor-binding domain of short tail fibre protein gp12"/>
    <property type="match status" value="1"/>
</dbReference>
<evidence type="ECO:0000313" key="3">
    <source>
        <dbReference type="Proteomes" id="UP001202281"/>
    </source>
</evidence>
<protein>
    <submittedName>
        <fullName evidence="2">Tail fiber protein</fullName>
    </submittedName>
</protein>
<dbReference type="EMBL" id="JALHLG010000001">
    <property type="protein sequence ID" value="MCJ2185389.1"/>
    <property type="molecule type" value="Genomic_DNA"/>
</dbReference>